<evidence type="ECO:0000313" key="4">
    <source>
        <dbReference type="Proteomes" id="UP000315577"/>
    </source>
</evidence>
<evidence type="ECO:0000313" key="3">
    <source>
        <dbReference type="Proteomes" id="UP000295536"/>
    </source>
</evidence>
<dbReference type="Proteomes" id="UP000295536">
    <property type="component" value="Unassembled WGS sequence"/>
</dbReference>
<organism evidence="1 3">
    <name type="scientific">Tepidimonas ignava</name>
    <dbReference type="NCBI Taxonomy" id="114249"/>
    <lineage>
        <taxon>Bacteria</taxon>
        <taxon>Pseudomonadati</taxon>
        <taxon>Pseudomonadota</taxon>
        <taxon>Betaproteobacteria</taxon>
        <taxon>Burkholderiales</taxon>
        <taxon>Tepidimonas</taxon>
    </lineage>
</organism>
<dbReference type="Gene3D" id="1.10.600.10">
    <property type="entry name" value="Farnesyl Diphosphate Synthase"/>
    <property type="match status" value="1"/>
</dbReference>
<reference evidence="1 3" key="1">
    <citation type="submission" date="2019-03" db="EMBL/GenBank/DDBJ databases">
        <title>Genomic Encyclopedia of Type Strains, Phase IV (KMG-IV): sequencing the most valuable type-strain genomes for metagenomic binning, comparative biology and taxonomic classification.</title>
        <authorList>
            <person name="Goeker M."/>
        </authorList>
    </citation>
    <scope>NUCLEOTIDE SEQUENCE [LARGE SCALE GENOMIC DNA]</scope>
    <source>
        <strain evidence="1 3">DSM 12034</strain>
    </source>
</reference>
<dbReference type="PANTHER" id="PTHR31480">
    <property type="entry name" value="BIFUNCTIONAL LYCOPENE CYCLASE/PHYTOENE SYNTHASE"/>
    <property type="match status" value="1"/>
</dbReference>
<dbReference type="InterPro" id="IPR008949">
    <property type="entry name" value="Isoprenoid_synthase_dom_sf"/>
</dbReference>
<dbReference type="GO" id="GO:0004311">
    <property type="term" value="F:geranylgeranyl diphosphate synthase activity"/>
    <property type="evidence" value="ECO:0007669"/>
    <property type="project" value="InterPro"/>
</dbReference>
<keyword evidence="2" id="KW-0808">Transferase</keyword>
<protein>
    <submittedName>
        <fullName evidence="2">15-cis-phytoene synthase</fullName>
        <ecNumber evidence="2">2.5.1.32</ecNumber>
    </submittedName>
    <submittedName>
        <fullName evidence="1">Squalene synthase HpnC</fullName>
    </submittedName>
</protein>
<evidence type="ECO:0000313" key="2">
    <source>
        <dbReference type="EMBL" id="TSE22856.1"/>
    </source>
</evidence>
<dbReference type="EMBL" id="VJNC01000004">
    <property type="protein sequence ID" value="TSE22856.1"/>
    <property type="molecule type" value="Genomic_DNA"/>
</dbReference>
<dbReference type="SFLD" id="SFLDS00005">
    <property type="entry name" value="Isoprenoid_Synthase_Type_I"/>
    <property type="match status" value="1"/>
</dbReference>
<name>A0A4R3LFW2_9BURK</name>
<dbReference type="AlphaFoldDB" id="A0A4R3LFW2"/>
<sequence>MPFASAVDHYENFPVASVLCPPAWRGAVVAMYRVARMADDIADEGDDPPGVRLQALAQLRATLAGLWADDTATLAAAAPALRALHEQRQRHALPLAPLLDLLDAFEQDVRWTATGRRYQDEAELLDYCRRSANPVGRLMLHLAGVRGAEAVAQSDAVCTALQLLNMAQDLGVDLSRGRLYLPRSWLLAAGADPDAPPATWPPPALAHGVLQLVALARQHLRRGWGLPLGVPGRFGWELRVVLHAALRLAQRIEAQGGRTWLRRPRLHWHDSPLLLWRAWRHPVHRPVETNRHPCLDQRPLP</sequence>
<evidence type="ECO:0000313" key="1">
    <source>
        <dbReference type="EMBL" id="TCS99061.1"/>
    </source>
</evidence>
<dbReference type="InterPro" id="IPR044843">
    <property type="entry name" value="Trans_IPPS_bact-type"/>
</dbReference>
<comment type="caution">
    <text evidence="1">The sequence shown here is derived from an EMBL/GenBank/DDBJ whole genome shotgun (WGS) entry which is preliminary data.</text>
</comment>
<accession>A0A4R3LFW2</accession>
<dbReference type="SUPFAM" id="SSF48576">
    <property type="entry name" value="Terpenoid synthases"/>
    <property type="match status" value="1"/>
</dbReference>
<dbReference type="SFLD" id="SFLDG01018">
    <property type="entry name" value="Squalene/Phytoene_Synthase_Lik"/>
    <property type="match status" value="1"/>
</dbReference>
<dbReference type="NCBIfam" id="TIGR03464">
    <property type="entry name" value="HpnC"/>
    <property type="match status" value="1"/>
</dbReference>
<proteinExistence type="predicted"/>
<dbReference type="RefSeq" id="WP_132961814.1">
    <property type="nucleotide sequence ID" value="NZ_SMAH01000003.1"/>
</dbReference>
<gene>
    <name evidence="2" type="primary">crtB_2</name>
    <name evidence="1" type="ORF">EDC36_103123</name>
    <name evidence="2" type="ORF">Tigna_00832</name>
</gene>
<dbReference type="OrthoDB" id="9807580at2"/>
<dbReference type="EC" id="2.5.1.32" evidence="2"/>
<dbReference type="InterPro" id="IPR002060">
    <property type="entry name" value="Squ/phyt_synthse"/>
</dbReference>
<dbReference type="EMBL" id="SMAH01000003">
    <property type="protein sequence ID" value="TCS99061.1"/>
    <property type="molecule type" value="Genomic_DNA"/>
</dbReference>
<dbReference type="Pfam" id="PF00494">
    <property type="entry name" value="SQS_PSY"/>
    <property type="match status" value="1"/>
</dbReference>
<dbReference type="Proteomes" id="UP000315577">
    <property type="component" value="Unassembled WGS sequence"/>
</dbReference>
<reference evidence="2 4" key="2">
    <citation type="submission" date="2019-07" db="EMBL/GenBank/DDBJ databases">
        <title>Tepidimonas ignava SPS-1037 draft genome.</title>
        <authorList>
            <person name="Da Costa M.S."/>
            <person name="Froufe H.J.C."/>
            <person name="Egas C."/>
            <person name="Albuquerque L."/>
        </authorList>
    </citation>
    <scope>NUCLEOTIDE SEQUENCE [LARGE SCALE GENOMIC DNA]</scope>
    <source>
        <strain evidence="2 4">SPS-1037</strain>
    </source>
</reference>
<dbReference type="SFLD" id="SFLDG01212">
    <property type="entry name" value="Phytoene_synthase_like"/>
    <property type="match status" value="1"/>
</dbReference>
<dbReference type="InterPro" id="IPR017827">
    <property type="entry name" value="HSQ_synthase_HpnC"/>
</dbReference>
<keyword evidence="4" id="KW-1185">Reference proteome</keyword>